<dbReference type="Pfam" id="PF11927">
    <property type="entry name" value="HODM_asu-like"/>
    <property type="match status" value="1"/>
</dbReference>
<organism evidence="2 3">
    <name type="scientific">Pichia kluyveri</name>
    <name type="common">Yeast</name>
    <dbReference type="NCBI Taxonomy" id="36015"/>
    <lineage>
        <taxon>Eukaryota</taxon>
        <taxon>Fungi</taxon>
        <taxon>Dikarya</taxon>
        <taxon>Ascomycota</taxon>
        <taxon>Saccharomycotina</taxon>
        <taxon>Pichiomycetes</taxon>
        <taxon>Pichiales</taxon>
        <taxon>Pichiaceae</taxon>
        <taxon>Pichia</taxon>
    </lineage>
</organism>
<evidence type="ECO:0000313" key="3">
    <source>
        <dbReference type="Proteomes" id="UP001378960"/>
    </source>
</evidence>
<dbReference type="AlphaFoldDB" id="A0AAV5QZT6"/>
<keyword evidence="3" id="KW-1185">Reference proteome</keyword>
<keyword evidence="1" id="KW-0812">Transmembrane</keyword>
<sequence length="390" mass="44987">MLQIQNLKTEESLLLATTVVSLISIPSIYYFFNNKKNGKAKAAVKQEKEFPKPTIVPVSDDFDWEKQTPYPYRPYKKGPYKMNLAIRKLDPNDIICIEDTYLDRVTLREKLFDEKKLSGFHESALDSLKETYRFIFNHLLQRYPKYFTYSNDKKTIINKIKESSVPANPSDLSGNELLRIIASNIEEDMLLLIKNNDEGEPDEYVLRASTSLFPAGFNPAQKMNLPLTKIHTPVPHYVEKLQTSMNKFFSRIKPYEFIIRNNWSIQTHTNLCAPTGSHATKEEATTIHPLYPQDLDFNKVFFRVEKQCFTRLPETGSDLMFIRTYVTSLMDLRGSLTEEEKEILCSAIDGIMGDFAIYKKRIQWGEAAKAFIMGESNGSNPVKTKYTFVS</sequence>
<name>A0AAV5QZT6_PICKL</name>
<evidence type="ECO:0000256" key="1">
    <source>
        <dbReference type="SAM" id="Phobius"/>
    </source>
</evidence>
<keyword evidence="1" id="KW-1133">Transmembrane helix</keyword>
<proteinExistence type="predicted"/>
<dbReference type="Proteomes" id="UP001378960">
    <property type="component" value="Unassembled WGS sequence"/>
</dbReference>
<feature type="transmembrane region" description="Helical" evidence="1">
    <location>
        <begin position="12"/>
        <end position="32"/>
    </location>
</feature>
<accession>A0AAV5QZT6</accession>
<gene>
    <name evidence="2" type="ORF">DAPK24_012700</name>
</gene>
<comment type="caution">
    <text evidence="2">The sequence shown here is derived from an EMBL/GenBank/DDBJ whole genome shotgun (WGS) entry which is preliminary data.</text>
</comment>
<evidence type="ECO:0000313" key="2">
    <source>
        <dbReference type="EMBL" id="GMM44695.1"/>
    </source>
</evidence>
<protein>
    <submittedName>
        <fullName evidence="2">Uncharacterized protein</fullName>
    </submittedName>
</protein>
<dbReference type="EMBL" id="BTGB01000001">
    <property type="protein sequence ID" value="GMM44695.1"/>
    <property type="molecule type" value="Genomic_DNA"/>
</dbReference>
<reference evidence="2 3" key="1">
    <citation type="journal article" date="2023" name="Elife">
        <title>Identification of key yeast species and microbe-microbe interactions impacting larval growth of Drosophila in the wild.</title>
        <authorList>
            <person name="Mure A."/>
            <person name="Sugiura Y."/>
            <person name="Maeda R."/>
            <person name="Honda K."/>
            <person name="Sakurai N."/>
            <person name="Takahashi Y."/>
            <person name="Watada M."/>
            <person name="Katoh T."/>
            <person name="Gotoh A."/>
            <person name="Gotoh Y."/>
            <person name="Taniguchi I."/>
            <person name="Nakamura K."/>
            <person name="Hayashi T."/>
            <person name="Katayama T."/>
            <person name="Uemura T."/>
            <person name="Hattori Y."/>
        </authorList>
    </citation>
    <scope>NUCLEOTIDE SEQUENCE [LARGE SCALE GENOMIC DNA]</scope>
    <source>
        <strain evidence="2 3">PK-24</strain>
    </source>
</reference>
<keyword evidence="1" id="KW-0472">Membrane</keyword>
<dbReference type="InterPro" id="IPR021848">
    <property type="entry name" value="HODM_asu-like"/>
</dbReference>